<organism evidence="1 2">
    <name type="scientific">Saccharolobus caldissimus</name>
    <dbReference type="NCBI Taxonomy" id="1702097"/>
    <lineage>
        <taxon>Archaea</taxon>
        <taxon>Thermoproteota</taxon>
        <taxon>Thermoprotei</taxon>
        <taxon>Sulfolobales</taxon>
        <taxon>Sulfolobaceae</taxon>
        <taxon>Saccharolobus</taxon>
    </lineage>
</organism>
<proteinExistence type="predicted"/>
<dbReference type="Gene3D" id="3.30.70.3120">
    <property type="match status" value="1"/>
</dbReference>
<dbReference type="AlphaFoldDB" id="A0AAQ4CRV3"/>
<accession>A0AAQ4CRV3</accession>
<dbReference type="KEGG" id="scas:SACC_15510"/>
<name>A0AAQ4CRV3_9CREN</name>
<dbReference type="Proteomes" id="UP001319921">
    <property type="component" value="Chromosome"/>
</dbReference>
<evidence type="ECO:0000313" key="2">
    <source>
        <dbReference type="Proteomes" id="UP001319921"/>
    </source>
</evidence>
<dbReference type="InterPro" id="IPR053725">
    <property type="entry name" value="CRISPR_Cas5_sf"/>
</dbReference>
<dbReference type="EMBL" id="AP025226">
    <property type="protein sequence ID" value="BDB98534.1"/>
    <property type="molecule type" value="Genomic_DNA"/>
</dbReference>
<protein>
    <submittedName>
        <fullName evidence="1">Type I-A CRISPR-associated protein Cas5</fullName>
    </submittedName>
</protein>
<dbReference type="RefSeq" id="WP_229572389.1">
    <property type="nucleotide sequence ID" value="NZ_AP025226.1"/>
</dbReference>
<reference evidence="1 2" key="1">
    <citation type="journal article" date="2022" name="Microbiol. Resour. Announc.">
        <title>Complete Genome Sequence of the Hyperthermophilic and Acidophilic Archaeon Saccharolobus caldissimus Strain HS-3T.</title>
        <authorList>
            <person name="Sakai H.D."/>
            <person name="Kurosawa N."/>
        </authorList>
    </citation>
    <scope>NUCLEOTIDE SEQUENCE [LARGE SCALE GENOMIC DNA]</scope>
    <source>
        <strain evidence="1 2">JCM32116</strain>
    </source>
</reference>
<keyword evidence="2" id="KW-1185">Reference proteome</keyword>
<dbReference type="CDD" id="cd09649">
    <property type="entry name" value="Cas5_I-A"/>
    <property type="match status" value="1"/>
</dbReference>
<dbReference type="NCBIfam" id="TIGR01874">
    <property type="entry name" value="cas_cas5a"/>
    <property type="match status" value="1"/>
</dbReference>
<dbReference type="InterPro" id="IPR010153">
    <property type="entry name" value="CRISPR-assoc_prot_Cas5a-typ"/>
</dbReference>
<gene>
    <name evidence="1" type="ORF">SACC_15510</name>
</gene>
<sequence>MKAILVSGLHHWGFSVRVAKASAGGLSYLVPPISTILGSLSRGYCTNYAVKANKSCTDEFIEAYKSSLFWVSYGTEEPLLVPYSDLMREERVPYRRSAYRKAEELVEWFGVSAFGKVYGALAKFNIAILVNDNEGEWVKLTWQMISLGSKESLVTIYNVTVSDVLKSVPEEFYTNYYIPAECLKDYSSFEKVKLPVKGVYNLSSSPSAGVFHDFLIPKVGPLIGGYVKLYKDNVNLDSCAVYKLGREEKYIITLRDGVRKWLQ</sequence>
<dbReference type="GeneID" id="68866281"/>
<evidence type="ECO:0000313" key="1">
    <source>
        <dbReference type="EMBL" id="BDB98534.1"/>
    </source>
</evidence>